<dbReference type="SUPFAM" id="SSF52540">
    <property type="entry name" value="P-loop containing nucleoside triphosphate hydrolases"/>
    <property type="match status" value="1"/>
</dbReference>
<reference evidence="5" key="1">
    <citation type="submission" date="2016-10" db="EMBL/GenBank/DDBJ databases">
        <authorList>
            <person name="de Groot N.N."/>
        </authorList>
    </citation>
    <scope>NUCLEOTIDE SEQUENCE [LARGE SCALE GENOMIC DNA]</scope>
    <source>
        <strain evidence="5">IBRC-M 10655</strain>
    </source>
</reference>
<evidence type="ECO:0000256" key="2">
    <source>
        <dbReference type="ARBA" id="ARBA00022741"/>
    </source>
</evidence>
<evidence type="ECO:0000259" key="4">
    <source>
        <dbReference type="PROSITE" id="PS50893"/>
    </source>
</evidence>
<dbReference type="OrthoDB" id="8724465at2"/>
<dbReference type="RefSeq" id="WP_091368350.1">
    <property type="nucleotide sequence ID" value="NZ_FNDV01000003.1"/>
</dbReference>
<dbReference type="Proteomes" id="UP000199651">
    <property type="component" value="Unassembled WGS sequence"/>
</dbReference>
<dbReference type="InterPro" id="IPR003439">
    <property type="entry name" value="ABC_transporter-like_ATP-bd"/>
</dbReference>
<keyword evidence="6" id="KW-1185">Reference proteome</keyword>
<dbReference type="Pfam" id="PF12399">
    <property type="entry name" value="BCA_ABC_TP_C"/>
    <property type="match status" value="1"/>
</dbReference>
<dbReference type="GO" id="GO:0005886">
    <property type="term" value="C:plasma membrane"/>
    <property type="evidence" value="ECO:0007669"/>
    <property type="project" value="TreeGrafter"/>
</dbReference>
<dbReference type="FunFam" id="3.40.50.300:FF:000421">
    <property type="entry name" value="Branched-chain amino acid ABC transporter ATP-binding protein"/>
    <property type="match status" value="1"/>
</dbReference>
<dbReference type="PANTHER" id="PTHR45772">
    <property type="entry name" value="CONSERVED COMPONENT OF ABC TRANSPORTER FOR NATURAL AMINO ACIDS-RELATED"/>
    <property type="match status" value="1"/>
</dbReference>
<name>A0A1H0EYA8_9PSEU</name>
<protein>
    <submittedName>
        <fullName evidence="5">Amino acid/amide ABC transporter ATP-binding protein 1, HAAT family</fullName>
    </submittedName>
</protein>
<dbReference type="PROSITE" id="PS50893">
    <property type="entry name" value="ABC_TRANSPORTER_2"/>
    <property type="match status" value="1"/>
</dbReference>
<feature type="domain" description="ABC transporter" evidence="4">
    <location>
        <begin position="16"/>
        <end position="264"/>
    </location>
</feature>
<evidence type="ECO:0000256" key="3">
    <source>
        <dbReference type="ARBA" id="ARBA00022840"/>
    </source>
</evidence>
<dbReference type="InterPro" id="IPR032823">
    <property type="entry name" value="BCA_ABC_TP_C"/>
</dbReference>
<gene>
    <name evidence="5" type="ORF">SAMN05192558_101151</name>
</gene>
<dbReference type="InterPro" id="IPR051120">
    <property type="entry name" value="ABC_AA/LPS_Transport"/>
</dbReference>
<dbReference type="PANTHER" id="PTHR45772:SF1">
    <property type="entry name" value="ABC TRANSPORTER ATP-BINDING PROTEIN"/>
    <property type="match status" value="1"/>
</dbReference>
<accession>A0A1H0EYA8</accession>
<sequence length="272" mass="30048">MSEPASESVSLREPILVFDDVHLSFAGVKAVNGVSFEVGARELFAIIGPNGAGKTSIFNVLSGVYRPQRGRVVFDGVDLVGKPPHRIAALGMARTFQNIELFSNLTVLDNLMLGRHHHIRYGAPSAFAWFGRARREEIANRAVVENIVDFLELEQWRAFPVGLLPYGVQKRVELGRALAMEPKLLLLDEPVAGMNLEETEDMARFVLDIRDELDIPMILVEHDMGLVMDLADRVMAMDFGTPIVTGTPSQVQADDGVIRAYLGQEHPTEVTT</sequence>
<dbReference type="Gene3D" id="3.40.50.300">
    <property type="entry name" value="P-loop containing nucleotide triphosphate hydrolases"/>
    <property type="match status" value="1"/>
</dbReference>
<dbReference type="GO" id="GO:0005524">
    <property type="term" value="F:ATP binding"/>
    <property type="evidence" value="ECO:0007669"/>
    <property type="project" value="UniProtKB-KW"/>
</dbReference>
<dbReference type="Pfam" id="PF00005">
    <property type="entry name" value="ABC_tran"/>
    <property type="match status" value="1"/>
</dbReference>
<keyword evidence="2" id="KW-0547">Nucleotide-binding</keyword>
<evidence type="ECO:0000313" key="5">
    <source>
        <dbReference type="EMBL" id="SDN87384.1"/>
    </source>
</evidence>
<dbReference type="SMART" id="SM00382">
    <property type="entry name" value="AAA"/>
    <property type="match status" value="1"/>
</dbReference>
<dbReference type="AlphaFoldDB" id="A0A1H0EYA8"/>
<dbReference type="GO" id="GO:0016887">
    <property type="term" value="F:ATP hydrolysis activity"/>
    <property type="evidence" value="ECO:0007669"/>
    <property type="project" value="InterPro"/>
</dbReference>
<dbReference type="InterPro" id="IPR027417">
    <property type="entry name" value="P-loop_NTPase"/>
</dbReference>
<keyword evidence="1" id="KW-0813">Transport</keyword>
<evidence type="ECO:0000313" key="6">
    <source>
        <dbReference type="Proteomes" id="UP000199651"/>
    </source>
</evidence>
<dbReference type="CDD" id="cd03219">
    <property type="entry name" value="ABC_Mj1267_LivG_branched"/>
    <property type="match status" value="1"/>
</dbReference>
<organism evidence="5 6">
    <name type="scientific">Actinokineospora alba</name>
    <dbReference type="NCBI Taxonomy" id="504798"/>
    <lineage>
        <taxon>Bacteria</taxon>
        <taxon>Bacillati</taxon>
        <taxon>Actinomycetota</taxon>
        <taxon>Actinomycetes</taxon>
        <taxon>Pseudonocardiales</taxon>
        <taxon>Pseudonocardiaceae</taxon>
        <taxon>Actinokineospora</taxon>
    </lineage>
</organism>
<dbReference type="STRING" id="504798.SAMN05421871_103718"/>
<evidence type="ECO:0000256" key="1">
    <source>
        <dbReference type="ARBA" id="ARBA00022448"/>
    </source>
</evidence>
<dbReference type="EMBL" id="FNJB01000001">
    <property type="protein sequence ID" value="SDN87384.1"/>
    <property type="molecule type" value="Genomic_DNA"/>
</dbReference>
<keyword evidence="3 5" id="KW-0067">ATP-binding</keyword>
<proteinExistence type="predicted"/>
<dbReference type="InterPro" id="IPR003593">
    <property type="entry name" value="AAA+_ATPase"/>
</dbReference>